<comment type="similarity">
    <text evidence="1">Belongs to the V-ATPase F subunit family.</text>
</comment>
<organism evidence="4 5">
    <name type="scientific">Peptostreptococcus russellii</name>
    <dbReference type="NCBI Taxonomy" id="215200"/>
    <lineage>
        <taxon>Bacteria</taxon>
        <taxon>Bacillati</taxon>
        <taxon>Bacillota</taxon>
        <taxon>Clostridia</taxon>
        <taxon>Peptostreptococcales</taxon>
        <taxon>Peptostreptococcaceae</taxon>
        <taxon>Peptostreptococcus</taxon>
    </lineage>
</organism>
<dbReference type="InterPro" id="IPR036906">
    <property type="entry name" value="ATPase_V1_fsu_sf"/>
</dbReference>
<accession>A0A1H8KIM7</accession>
<reference evidence="4 5" key="1">
    <citation type="submission" date="2016-10" db="EMBL/GenBank/DDBJ databases">
        <authorList>
            <person name="de Groot N.N."/>
        </authorList>
    </citation>
    <scope>NUCLEOTIDE SEQUENCE [LARGE SCALE GENOMIC DNA]</scope>
    <source>
        <strain evidence="4 5">Calf135</strain>
    </source>
</reference>
<protein>
    <submittedName>
        <fullName evidence="4">V/A-type H+-transporting ATPase subunit F</fullName>
    </submittedName>
</protein>
<gene>
    <name evidence="4" type="ORF">SAMN05216454_1324</name>
</gene>
<dbReference type="OrthoDB" id="5311at2"/>
<sequence>MYKIGAVGDKDSILAFKSIGIDVYPVVDGREARATIDSLADKQYGLIFVTEHIAQEIEETIQRYKKKIVPAIILIPSNQGTLGIGMRDINKNVEKAVGSNIFANSDK</sequence>
<keyword evidence="3" id="KW-0406">Ion transport</keyword>
<evidence type="ECO:0000313" key="4">
    <source>
        <dbReference type="EMBL" id="SEN92830.1"/>
    </source>
</evidence>
<evidence type="ECO:0000256" key="1">
    <source>
        <dbReference type="ARBA" id="ARBA00010148"/>
    </source>
</evidence>
<dbReference type="Pfam" id="PF01990">
    <property type="entry name" value="ATP-synt_F"/>
    <property type="match status" value="1"/>
</dbReference>
<dbReference type="STRING" id="215200.SAMN05216454_1324"/>
<evidence type="ECO:0000313" key="5">
    <source>
        <dbReference type="Proteomes" id="UP000199512"/>
    </source>
</evidence>
<proteinExistence type="inferred from homology"/>
<dbReference type="EMBL" id="FODF01000032">
    <property type="protein sequence ID" value="SEN92830.1"/>
    <property type="molecule type" value="Genomic_DNA"/>
</dbReference>
<keyword evidence="5" id="KW-1185">Reference proteome</keyword>
<evidence type="ECO:0000256" key="2">
    <source>
        <dbReference type="ARBA" id="ARBA00022448"/>
    </source>
</evidence>
<dbReference type="Proteomes" id="UP000199512">
    <property type="component" value="Unassembled WGS sequence"/>
</dbReference>
<dbReference type="NCBIfam" id="NF002384">
    <property type="entry name" value="PRK01395.1"/>
    <property type="match status" value="1"/>
</dbReference>
<dbReference type="AlphaFoldDB" id="A0A1H8KIM7"/>
<dbReference type="RefSeq" id="WP_091976175.1">
    <property type="nucleotide sequence ID" value="NZ_FODF01000032.1"/>
</dbReference>
<dbReference type="InterPro" id="IPR008218">
    <property type="entry name" value="ATPase_V1-cplx_f_g_su"/>
</dbReference>
<keyword evidence="2" id="KW-0813">Transport</keyword>
<evidence type="ECO:0000256" key="3">
    <source>
        <dbReference type="ARBA" id="ARBA00023065"/>
    </source>
</evidence>
<dbReference type="SUPFAM" id="SSF159468">
    <property type="entry name" value="AtpF-like"/>
    <property type="match status" value="1"/>
</dbReference>
<dbReference type="Gene3D" id="3.40.50.10580">
    <property type="entry name" value="ATPase, V1 complex, subunit F"/>
    <property type="match status" value="1"/>
</dbReference>
<dbReference type="GO" id="GO:0046961">
    <property type="term" value="F:proton-transporting ATPase activity, rotational mechanism"/>
    <property type="evidence" value="ECO:0007669"/>
    <property type="project" value="InterPro"/>
</dbReference>
<name>A0A1H8KIM7_9FIRM</name>